<keyword evidence="1" id="KW-0963">Cytoplasm</keyword>
<comment type="subunit">
    <text evidence="1">Homodimer.</text>
</comment>
<feature type="active site" evidence="2">
    <location>
        <position position="348"/>
    </location>
</feature>
<dbReference type="InterPro" id="IPR008220">
    <property type="entry name" value="HAT_MetX-like"/>
</dbReference>
<comment type="caution">
    <text evidence="1">Lacks conserved residue(s) required for the propagation of feature annotation.</text>
</comment>
<comment type="similarity">
    <text evidence="1">Belongs to the AB hydrolase superfamily. MetX family.</text>
</comment>
<organism evidence="3 4">
    <name type="scientific">Skermanella aerolata</name>
    <dbReference type="NCBI Taxonomy" id="393310"/>
    <lineage>
        <taxon>Bacteria</taxon>
        <taxon>Pseudomonadati</taxon>
        <taxon>Pseudomonadota</taxon>
        <taxon>Alphaproteobacteria</taxon>
        <taxon>Rhodospirillales</taxon>
        <taxon>Azospirillaceae</taxon>
        <taxon>Skermanella</taxon>
    </lineage>
</organism>
<dbReference type="OrthoDB" id="9800754at2"/>
<evidence type="ECO:0000256" key="1">
    <source>
        <dbReference type="HAMAP-Rule" id="MF_00296"/>
    </source>
</evidence>
<accession>A0A512DW28</accession>
<dbReference type="EMBL" id="BJYZ01000022">
    <property type="protein sequence ID" value="GEO40662.1"/>
    <property type="molecule type" value="Genomic_DNA"/>
</dbReference>
<name>A0A512DW28_9PROT</name>
<dbReference type="SUPFAM" id="SSF53474">
    <property type="entry name" value="alpha/beta-Hydrolases"/>
    <property type="match status" value="1"/>
</dbReference>
<comment type="caution">
    <text evidence="3">The sequence shown here is derived from an EMBL/GenBank/DDBJ whole genome shotgun (WGS) entry which is preliminary data.</text>
</comment>
<dbReference type="EC" id="2.3.1.-" evidence="1"/>
<dbReference type="InterPro" id="IPR029058">
    <property type="entry name" value="AB_hydrolase_fold"/>
</dbReference>
<feature type="active site" description="Nucleophile" evidence="2">
    <location>
        <position position="160"/>
    </location>
</feature>
<dbReference type="Proteomes" id="UP000321523">
    <property type="component" value="Unassembled WGS sequence"/>
</dbReference>
<evidence type="ECO:0000313" key="4">
    <source>
        <dbReference type="Proteomes" id="UP000321523"/>
    </source>
</evidence>
<dbReference type="Gene3D" id="1.10.1740.110">
    <property type="match status" value="1"/>
</dbReference>
<evidence type="ECO:0000256" key="2">
    <source>
        <dbReference type="PIRSR" id="PIRSR000443-1"/>
    </source>
</evidence>
<keyword evidence="1" id="KW-0028">Amino-acid biosynthesis</keyword>
<feature type="active site" evidence="1 2">
    <location>
        <position position="315"/>
    </location>
</feature>
<dbReference type="NCBIfam" id="NF005262">
    <property type="entry name" value="PRK06765.1"/>
    <property type="match status" value="1"/>
</dbReference>
<evidence type="ECO:0000313" key="3">
    <source>
        <dbReference type="EMBL" id="GEO40662.1"/>
    </source>
</evidence>
<keyword evidence="1 3" id="KW-0808">Transferase</keyword>
<dbReference type="AlphaFoldDB" id="A0A512DW28"/>
<keyword evidence="4" id="KW-1185">Reference proteome</keyword>
<dbReference type="Gene3D" id="3.40.50.1820">
    <property type="entry name" value="alpha/beta hydrolase"/>
    <property type="match status" value="1"/>
</dbReference>
<dbReference type="RefSeq" id="WP_044430619.1">
    <property type="nucleotide sequence ID" value="NZ_BJYZ01000022.1"/>
</dbReference>
<dbReference type="GO" id="GO:0004414">
    <property type="term" value="F:homoserine O-acetyltransferase activity"/>
    <property type="evidence" value="ECO:0007669"/>
    <property type="project" value="TreeGrafter"/>
</dbReference>
<protein>
    <recommendedName>
        <fullName evidence="1">Probable acyltransferase</fullName>
        <ecNumber evidence="1">2.3.1.-</ecNumber>
    </recommendedName>
</protein>
<sequence>MSPSLGNGMIVEKKVFELQHFVTSGGATLKSVRVGWESYGELNADGSNAILITHFFSATSHAAGRYSPTDELPGYWDSIIGPGKAIDTDRYFVLSSDTLVNINVHDPKVTTTGPASLDPDTGEPYGMSFPVVSIRDFVNVQKALVESLGISRLKAVAGPSMGALQAYEWAATYPEMVERIIPVIGAAGGDPFLIAWLDIWAQPIRLDPNWRGGDYYGGERPLEGVRLALKTIMLHANQAGWAAGFGREPAEPGKYPADTLANRFSIVEFIDRACALRAPVVDANTLLYMVRANQLAEADPSRIRTPALIGYSPNDLVFPQPWIERTAAAIAANGTPVETVEINGPNGHLNGVLHVAQAAPRIAAFLAE</sequence>
<dbReference type="GO" id="GO:0009092">
    <property type="term" value="P:homoserine metabolic process"/>
    <property type="evidence" value="ECO:0007669"/>
    <property type="project" value="TreeGrafter"/>
</dbReference>
<keyword evidence="1" id="KW-0012">Acyltransferase</keyword>
<dbReference type="GO" id="GO:0005737">
    <property type="term" value="C:cytoplasm"/>
    <property type="evidence" value="ECO:0007669"/>
    <property type="project" value="UniProtKB-SubCell"/>
</dbReference>
<reference evidence="3 4" key="1">
    <citation type="submission" date="2019-07" db="EMBL/GenBank/DDBJ databases">
        <title>Whole genome shotgun sequence of Skermanella aerolata NBRC 106429.</title>
        <authorList>
            <person name="Hosoyama A."/>
            <person name="Uohara A."/>
            <person name="Ohji S."/>
            <person name="Ichikawa N."/>
        </authorList>
    </citation>
    <scope>NUCLEOTIDE SEQUENCE [LARGE SCALE GENOMIC DNA]</scope>
    <source>
        <strain evidence="3 4">NBRC 106429</strain>
    </source>
</reference>
<dbReference type="HAMAP" id="MF_00296">
    <property type="entry name" value="MetX_acyltransf"/>
    <property type="match status" value="1"/>
</dbReference>
<proteinExistence type="inferred from homology"/>
<dbReference type="GO" id="GO:0009086">
    <property type="term" value="P:methionine biosynthetic process"/>
    <property type="evidence" value="ECO:0007669"/>
    <property type="project" value="TreeGrafter"/>
</dbReference>
<dbReference type="PANTHER" id="PTHR32268">
    <property type="entry name" value="HOMOSERINE O-ACETYLTRANSFERASE"/>
    <property type="match status" value="1"/>
</dbReference>
<gene>
    <name evidence="3" type="ORF">SAE02_48100</name>
</gene>
<comment type="subcellular location">
    <subcellularLocation>
        <location evidence="1">Cytoplasm</location>
    </subcellularLocation>
</comment>
<dbReference type="PANTHER" id="PTHR32268:SF11">
    <property type="entry name" value="HOMOSERINE O-ACETYLTRANSFERASE"/>
    <property type="match status" value="1"/>
</dbReference>
<dbReference type="PIRSF" id="PIRSF000443">
    <property type="entry name" value="Homoser_Ac_trans"/>
    <property type="match status" value="1"/>
</dbReference>